<evidence type="ECO:0000313" key="4">
    <source>
        <dbReference type="Proteomes" id="UP000241229"/>
    </source>
</evidence>
<dbReference type="GO" id="GO:0035243">
    <property type="term" value="F:protein-arginine omega-N symmetric methyltransferase activity"/>
    <property type="evidence" value="ECO:0007669"/>
    <property type="project" value="TreeGrafter"/>
</dbReference>
<organism evidence="3 4">
    <name type="scientific">Kumtagia ephedrae</name>
    <dbReference type="NCBI Taxonomy" id="2116701"/>
    <lineage>
        <taxon>Bacteria</taxon>
        <taxon>Pseudomonadati</taxon>
        <taxon>Pseudomonadota</taxon>
        <taxon>Alphaproteobacteria</taxon>
        <taxon>Hyphomicrobiales</taxon>
        <taxon>Phyllobacteriaceae</taxon>
        <taxon>Kumtagia</taxon>
    </lineage>
</organism>
<dbReference type="OrthoDB" id="9794208at2"/>
<keyword evidence="1 3" id="KW-0489">Methyltransferase</keyword>
<dbReference type="Proteomes" id="UP000241229">
    <property type="component" value="Unassembled WGS sequence"/>
</dbReference>
<dbReference type="GO" id="GO:0032259">
    <property type="term" value="P:methylation"/>
    <property type="evidence" value="ECO:0007669"/>
    <property type="project" value="UniProtKB-KW"/>
</dbReference>
<dbReference type="PANTHER" id="PTHR12049">
    <property type="entry name" value="PROTEIN ARGININE METHYLTRANSFERASE NDUFAF7, MITOCHONDRIAL"/>
    <property type="match status" value="1"/>
</dbReference>
<dbReference type="PANTHER" id="PTHR12049:SF7">
    <property type="entry name" value="PROTEIN ARGININE METHYLTRANSFERASE NDUFAF7, MITOCHONDRIAL"/>
    <property type="match status" value="1"/>
</dbReference>
<dbReference type="SUPFAM" id="SSF53335">
    <property type="entry name" value="S-adenosyl-L-methionine-dependent methyltransferases"/>
    <property type="match status" value="1"/>
</dbReference>
<dbReference type="InterPro" id="IPR003788">
    <property type="entry name" value="NDUFAF7"/>
</dbReference>
<gene>
    <name evidence="3" type="ORF">C7I84_11370</name>
</gene>
<dbReference type="InterPro" id="IPR029063">
    <property type="entry name" value="SAM-dependent_MTases_sf"/>
</dbReference>
<keyword evidence="4" id="KW-1185">Reference proteome</keyword>
<dbReference type="RefSeq" id="WP_106772302.1">
    <property type="nucleotide sequence ID" value="NZ_PXYK01000009.1"/>
</dbReference>
<accession>A0A2P7SDM0</accession>
<reference evidence="3 4" key="1">
    <citation type="submission" date="2018-03" db="EMBL/GenBank/DDBJ databases">
        <title>The draft genome of Mesorhizobium sp. 6GN-30.</title>
        <authorList>
            <person name="Liu L."/>
            <person name="Li L."/>
            <person name="Wang T."/>
            <person name="Zhang X."/>
            <person name="Liang L."/>
        </authorList>
    </citation>
    <scope>NUCLEOTIDE SEQUENCE [LARGE SCALE GENOMIC DNA]</scope>
    <source>
        <strain evidence="3 4">6GN30</strain>
    </source>
</reference>
<keyword evidence="2 3" id="KW-0808">Transferase</keyword>
<comment type="caution">
    <text evidence="3">The sequence shown here is derived from an EMBL/GenBank/DDBJ whole genome shotgun (WGS) entry which is preliminary data.</text>
</comment>
<sequence>MTALTERIARLIAVDGPISVASYFALCLSDPRHGYYMAREPFGRAGDFTTAPEISQMFGELVGVWLALAWRAVGRPERPLVVEIGPGRGTLARDMLRTLEKVEPGLRSSASFRLVETSPRLKTVQRVTLEGTGVDIQWHDSLDDLPDRPLLIVGNELFDAIPIRQFVKAGGGWRERAIGLSDSGKLAFVAGAGSLDPALLPPDAAEVPEGTVFETAPAREAVMQGIAERIAAAGAGLFIDYGHFRHGFGDTLQAVRRHKPEDPLENPGEADLTAHVDFSALADRARVAGLDTHFATQGEFLLGLGLLDRAGRLGAAADEAGREEIRAAVERLAGPDQMGELFKVLAVLPRGVAVPPFARS</sequence>
<dbReference type="InterPro" id="IPR038375">
    <property type="entry name" value="NDUFAF7_sf"/>
</dbReference>
<dbReference type="Pfam" id="PF02636">
    <property type="entry name" value="Methyltransf_28"/>
    <property type="match status" value="1"/>
</dbReference>
<dbReference type="AlphaFoldDB" id="A0A2P7SDM0"/>
<evidence type="ECO:0000313" key="3">
    <source>
        <dbReference type="EMBL" id="PSJ60567.1"/>
    </source>
</evidence>
<protein>
    <submittedName>
        <fullName evidence="3">Methyltransferase</fullName>
    </submittedName>
</protein>
<dbReference type="EMBL" id="PXYK01000009">
    <property type="protein sequence ID" value="PSJ60567.1"/>
    <property type="molecule type" value="Genomic_DNA"/>
</dbReference>
<dbReference type="Gene3D" id="3.40.50.12710">
    <property type="match status" value="1"/>
</dbReference>
<evidence type="ECO:0000256" key="1">
    <source>
        <dbReference type="ARBA" id="ARBA00022603"/>
    </source>
</evidence>
<proteinExistence type="predicted"/>
<name>A0A2P7SDM0_9HYPH</name>
<evidence type="ECO:0000256" key="2">
    <source>
        <dbReference type="ARBA" id="ARBA00022679"/>
    </source>
</evidence>